<keyword evidence="1" id="KW-0812">Transmembrane</keyword>
<evidence type="ECO:0000313" key="2">
    <source>
        <dbReference type="EMBL" id="KGA17974.1"/>
    </source>
</evidence>
<dbReference type="AlphaFoldDB" id="A0A094Q7C5"/>
<accession>A0A094Q7C5</accession>
<keyword evidence="1" id="KW-0472">Membrane</keyword>
<name>A0A094Q7C5_9ZZZZ</name>
<feature type="transmembrane region" description="Helical" evidence="1">
    <location>
        <begin position="45"/>
        <end position="66"/>
    </location>
</feature>
<keyword evidence="1" id="KW-1133">Transmembrane helix</keyword>
<gene>
    <name evidence="2" type="ORF">GM51_9320</name>
</gene>
<sequence>MNRIRSAITFCGLVAIPMWSLWQIVSLVRRNPVNGALLDSNVNSFELLLLLHVLVVITSLVILMYLISGRSHSTVQNLLRVFHQPITWIGASLVFAPSPQSFPTVVAHQSEGIPASGLLSPSIAAGALAHVLRRRREQIQQMRPPDRLTEDELQVMEQIQRCAQDTKVEDAETVDLVSNTDVVQVLRAVDRELPEQITHDVAATEWVLVVKLFGYPVVENEAGDVASFRKRRALELLTWLALNRDRSRRSAARTAMWDLDIADSTFSTIVSDMRRGLAEIDQQSSRSDWVPTTYSDEIPLNPLVITDDVLMMYALENFRKDSKNSSEIVRVLSHVRDVPFAGTSYSWADLDGTTTRLVILAITAALEVASWALTTGDSAAFDVAINAGLRVFPGHEELLALQEKAKVDCHNSGFHSVA</sequence>
<reference evidence="2" key="1">
    <citation type="submission" date="2014-06" db="EMBL/GenBank/DDBJ databases">
        <title>Key roles for freshwater Actinobacteria revealed by deep metagenomic sequencing.</title>
        <authorList>
            <person name="Ghai R."/>
            <person name="Mizuno C.M."/>
            <person name="Picazo A."/>
            <person name="Camacho A."/>
            <person name="Rodriguez-Valera F."/>
        </authorList>
    </citation>
    <scope>NUCLEOTIDE SEQUENCE</scope>
</reference>
<organism evidence="2">
    <name type="scientific">freshwater metagenome</name>
    <dbReference type="NCBI Taxonomy" id="449393"/>
    <lineage>
        <taxon>unclassified sequences</taxon>
        <taxon>metagenomes</taxon>
        <taxon>ecological metagenomes</taxon>
    </lineage>
</organism>
<proteinExistence type="predicted"/>
<protein>
    <recommendedName>
        <fullName evidence="3">Bacterial transcriptional activator domain-containing protein</fullName>
    </recommendedName>
</protein>
<comment type="caution">
    <text evidence="2">The sequence shown here is derived from an EMBL/GenBank/DDBJ whole genome shotgun (WGS) entry which is preliminary data.</text>
</comment>
<dbReference type="EMBL" id="JNSL01000051">
    <property type="protein sequence ID" value="KGA17974.1"/>
    <property type="molecule type" value="Genomic_DNA"/>
</dbReference>
<feature type="transmembrane region" description="Helical" evidence="1">
    <location>
        <begin position="7"/>
        <end position="25"/>
    </location>
</feature>
<evidence type="ECO:0000256" key="1">
    <source>
        <dbReference type="SAM" id="Phobius"/>
    </source>
</evidence>
<evidence type="ECO:0008006" key="3">
    <source>
        <dbReference type="Google" id="ProtNLM"/>
    </source>
</evidence>